<accession>A0A409WZV1</accession>
<protein>
    <submittedName>
        <fullName evidence="2">Uncharacterized protein</fullName>
    </submittedName>
</protein>
<dbReference type="EMBL" id="NHYE01004535">
    <property type="protein sequence ID" value="PPQ84058.1"/>
    <property type="molecule type" value="Genomic_DNA"/>
</dbReference>
<dbReference type="AlphaFoldDB" id="A0A409WZV1"/>
<keyword evidence="3" id="KW-1185">Reference proteome</keyword>
<reference evidence="2 3" key="1">
    <citation type="journal article" date="2018" name="Evol. Lett.">
        <title>Horizontal gene cluster transfer increased hallucinogenic mushroom diversity.</title>
        <authorList>
            <person name="Reynolds H.T."/>
            <person name="Vijayakumar V."/>
            <person name="Gluck-Thaler E."/>
            <person name="Korotkin H.B."/>
            <person name="Matheny P.B."/>
            <person name="Slot J.C."/>
        </authorList>
    </citation>
    <scope>NUCLEOTIDE SEQUENCE [LARGE SCALE GENOMIC DNA]</scope>
    <source>
        <strain evidence="2 3">SRW20</strain>
    </source>
</reference>
<gene>
    <name evidence="2" type="ORF">CVT26_013951</name>
</gene>
<feature type="compositionally biased region" description="Acidic residues" evidence="1">
    <location>
        <begin position="41"/>
        <end position="60"/>
    </location>
</feature>
<evidence type="ECO:0000313" key="2">
    <source>
        <dbReference type="EMBL" id="PPQ84058.1"/>
    </source>
</evidence>
<dbReference type="STRING" id="231916.A0A409WZV1"/>
<proteinExistence type="predicted"/>
<evidence type="ECO:0000256" key="1">
    <source>
        <dbReference type="SAM" id="MobiDB-lite"/>
    </source>
</evidence>
<dbReference type="InParanoid" id="A0A409WZV1"/>
<feature type="region of interest" description="Disordered" evidence="1">
    <location>
        <begin position="29"/>
        <end position="60"/>
    </location>
</feature>
<comment type="caution">
    <text evidence="2">The sequence shown here is derived from an EMBL/GenBank/DDBJ whole genome shotgun (WGS) entry which is preliminary data.</text>
</comment>
<dbReference type="Proteomes" id="UP000284706">
    <property type="component" value="Unassembled WGS sequence"/>
</dbReference>
<evidence type="ECO:0000313" key="3">
    <source>
        <dbReference type="Proteomes" id="UP000284706"/>
    </source>
</evidence>
<sequence length="60" mass="6629">MYRIKDKNGETPLDLIPPGDEKLRALFRKTQAQNSVSRDDIADDDDDDDDEGSGSGSDDD</sequence>
<name>A0A409WZV1_9AGAR</name>
<organism evidence="2 3">
    <name type="scientific">Gymnopilus dilepis</name>
    <dbReference type="NCBI Taxonomy" id="231916"/>
    <lineage>
        <taxon>Eukaryota</taxon>
        <taxon>Fungi</taxon>
        <taxon>Dikarya</taxon>
        <taxon>Basidiomycota</taxon>
        <taxon>Agaricomycotina</taxon>
        <taxon>Agaricomycetes</taxon>
        <taxon>Agaricomycetidae</taxon>
        <taxon>Agaricales</taxon>
        <taxon>Agaricineae</taxon>
        <taxon>Hymenogastraceae</taxon>
        <taxon>Gymnopilus</taxon>
    </lineage>
</organism>
<dbReference type="OrthoDB" id="9995210at2759"/>